<reference evidence="3" key="1">
    <citation type="submission" date="2016-07" db="EMBL/GenBank/DDBJ databases">
        <title>Frankia sp. NRRL B-16219 Genome sequencing.</title>
        <authorList>
            <person name="Ghodhbane-Gtari F."/>
            <person name="Swanson E."/>
            <person name="Gueddou A."/>
            <person name="Louati M."/>
            <person name="Nouioui I."/>
            <person name="Hezbri K."/>
            <person name="Abebe-Akele F."/>
            <person name="Simpson S."/>
            <person name="Morris K."/>
            <person name="Thomas K."/>
            <person name="Gtari M."/>
            <person name="Tisa L.S."/>
        </authorList>
    </citation>
    <scope>NUCLEOTIDE SEQUENCE [LARGE SCALE GENOMIC DNA]</scope>
    <source>
        <strain evidence="3">NRRL B-16219</strain>
    </source>
</reference>
<accession>A0A1S1PST2</accession>
<feature type="region of interest" description="Disordered" evidence="1">
    <location>
        <begin position="168"/>
        <end position="197"/>
    </location>
</feature>
<keyword evidence="3" id="KW-1185">Reference proteome</keyword>
<dbReference type="AlphaFoldDB" id="A0A1S1PST2"/>
<protein>
    <submittedName>
        <fullName evidence="2">Uncharacterized protein</fullName>
    </submittedName>
</protein>
<dbReference type="RefSeq" id="WP_071065716.1">
    <property type="nucleotide sequence ID" value="NZ_MAXA01000237.1"/>
</dbReference>
<dbReference type="OrthoDB" id="3220423at2"/>
<name>A0A1S1PST2_9ACTN</name>
<evidence type="ECO:0000256" key="1">
    <source>
        <dbReference type="SAM" id="MobiDB-lite"/>
    </source>
</evidence>
<sequence>MTTLPPTGDVETIRLHDGVLTIDRSAARPAEHDHGVETRAGLRTADGHDAGRRVLLYPRRVLMRIDADKTPHRLTPADYQQVAVCFPAPRFRVAIEGLGAYRIRDYATPTPSATYTACSAYYGSPRQAWQQAQADCARLNCGDLTPDPAWYPPPTRPAPALPWTRFRRHRPARPPHTPHTGHPAPKHRLRLRLRRSG</sequence>
<dbReference type="Proteomes" id="UP000179769">
    <property type="component" value="Unassembled WGS sequence"/>
</dbReference>
<dbReference type="EMBL" id="MAXA01000237">
    <property type="protein sequence ID" value="OHV23965.1"/>
    <property type="molecule type" value="Genomic_DNA"/>
</dbReference>
<proteinExistence type="predicted"/>
<organism evidence="2 3">
    <name type="scientific">Parafrankia soli</name>
    <dbReference type="NCBI Taxonomy" id="2599596"/>
    <lineage>
        <taxon>Bacteria</taxon>
        <taxon>Bacillati</taxon>
        <taxon>Actinomycetota</taxon>
        <taxon>Actinomycetes</taxon>
        <taxon>Frankiales</taxon>
        <taxon>Frankiaceae</taxon>
        <taxon>Parafrankia</taxon>
    </lineage>
</organism>
<gene>
    <name evidence="2" type="ORF">BBK14_23580</name>
</gene>
<evidence type="ECO:0000313" key="3">
    <source>
        <dbReference type="Proteomes" id="UP000179769"/>
    </source>
</evidence>
<comment type="caution">
    <text evidence="2">The sequence shown here is derived from an EMBL/GenBank/DDBJ whole genome shotgun (WGS) entry which is preliminary data.</text>
</comment>
<evidence type="ECO:0000313" key="2">
    <source>
        <dbReference type="EMBL" id="OHV23965.1"/>
    </source>
</evidence>
<feature type="compositionally biased region" description="Basic residues" evidence="1">
    <location>
        <begin position="184"/>
        <end position="197"/>
    </location>
</feature>